<dbReference type="OrthoDB" id="7345302at2"/>
<dbReference type="InterPro" id="IPR002762">
    <property type="entry name" value="CbiX-like"/>
</dbReference>
<dbReference type="CDD" id="cd03416">
    <property type="entry name" value="CbiX_SirB_N"/>
    <property type="match status" value="1"/>
</dbReference>
<accession>A0A3N1CTK7</accession>
<evidence type="ECO:0000256" key="1">
    <source>
        <dbReference type="ARBA" id="ARBA00022723"/>
    </source>
</evidence>
<dbReference type="Proteomes" id="UP000272400">
    <property type="component" value="Unassembled WGS sequence"/>
</dbReference>
<evidence type="ECO:0000313" key="4">
    <source>
        <dbReference type="Proteomes" id="UP000272400"/>
    </source>
</evidence>
<organism evidence="3 4">
    <name type="scientific">Actinocorallia herbida</name>
    <dbReference type="NCBI Taxonomy" id="58109"/>
    <lineage>
        <taxon>Bacteria</taxon>
        <taxon>Bacillati</taxon>
        <taxon>Actinomycetota</taxon>
        <taxon>Actinomycetes</taxon>
        <taxon>Streptosporangiales</taxon>
        <taxon>Thermomonosporaceae</taxon>
        <taxon>Actinocorallia</taxon>
    </lineage>
</organism>
<reference evidence="3 4" key="1">
    <citation type="submission" date="2018-11" db="EMBL/GenBank/DDBJ databases">
        <title>Sequencing the genomes of 1000 actinobacteria strains.</title>
        <authorList>
            <person name="Klenk H.-P."/>
        </authorList>
    </citation>
    <scope>NUCLEOTIDE SEQUENCE [LARGE SCALE GENOMIC DNA]</scope>
    <source>
        <strain evidence="3 4">DSM 44254</strain>
    </source>
</reference>
<comment type="caution">
    <text evidence="3">The sequence shown here is derived from an EMBL/GenBank/DDBJ whole genome shotgun (WGS) entry which is preliminary data.</text>
</comment>
<dbReference type="InterPro" id="IPR050963">
    <property type="entry name" value="Sirohydro_Cobaltochel/CbiX"/>
</dbReference>
<keyword evidence="1" id="KW-0479">Metal-binding</keyword>
<keyword evidence="2" id="KW-0456">Lyase</keyword>
<name>A0A3N1CTK7_9ACTN</name>
<evidence type="ECO:0000256" key="2">
    <source>
        <dbReference type="ARBA" id="ARBA00023239"/>
    </source>
</evidence>
<dbReference type="GO" id="GO:0016829">
    <property type="term" value="F:lyase activity"/>
    <property type="evidence" value="ECO:0007669"/>
    <property type="project" value="UniProtKB-KW"/>
</dbReference>
<dbReference type="PANTHER" id="PTHR33542">
    <property type="entry name" value="SIROHYDROCHLORIN FERROCHELATASE, CHLOROPLASTIC"/>
    <property type="match status" value="1"/>
</dbReference>
<evidence type="ECO:0000313" key="3">
    <source>
        <dbReference type="EMBL" id="ROO84643.1"/>
    </source>
</evidence>
<protein>
    <submittedName>
        <fullName evidence="3">Sirohydrochlorin ferrochelatase</fullName>
    </submittedName>
</protein>
<dbReference type="GO" id="GO:0046872">
    <property type="term" value="F:metal ion binding"/>
    <property type="evidence" value="ECO:0007669"/>
    <property type="project" value="UniProtKB-KW"/>
</dbReference>
<dbReference type="PANTHER" id="PTHR33542:SF5">
    <property type="entry name" value="FERROCHELATASE CHE1"/>
    <property type="match status" value="1"/>
</dbReference>
<proteinExistence type="predicted"/>
<dbReference type="SUPFAM" id="SSF53800">
    <property type="entry name" value="Chelatase"/>
    <property type="match status" value="1"/>
</dbReference>
<dbReference type="AlphaFoldDB" id="A0A3N1CTK7"/>
<dbReference type="Gene3D" id="3.40.50.1400">
    <property type="match status" value="2"/>
</dbReference>
<dbReference type="RefSeq" id="WP_123664230.1">
    <property type="nucleotide sequence ID" value="NZ_RJKE01000001.1"/>
</dbReference>
<gene>
    <name evidence="3" type="ORF">EDD29_2170</name>
</gene>
<sequence>MAVLLGVAHGTRDPAGAATVRALLALVRAARPDLVVAESYAENTGPSVAEAVAALRAGPPSAEPLVAVPLLLGRGYHVHVDIPAQLAATGTAAVVSRPLGPHAELTRALADRLAEGAAADAVVLGAAGSTDPCGVADVRAAARLLSRRLGRDVPYGFVGGPGPRLDDVVAAARAGGARTVAVASYLLAPGFFQGRLVATGADLVAPPLGAHPALATLILRRHEEALIATTALAPT</sequence>
<dbReference type="EMBL" id="RJKE01000001">
    <property type="protein sequence ID" value="ROO84643.1"/>
    <property type="molecule type" value="Genomic_DNA"/>
</dbReference>
<keyword evidence="4" id="KW-1185">Reference proteome</keyword>
<dbReference type="Pfam" id="PF01903">
    <property type="entry name" value="CbiX"/>
    <property type="match status" value="2"/>
</dbReference>